<keyword evidence="11" id="KW-0812">Transmembrane</keyword>
<dbReference type="GO" id="GO:0007160">
    <property type="term" value="P:cell-matrix adhesion"/>
    <property type="evidence" value="ECO:0007669"/>
    <property type="project" value="InterPro"/>
</dbReference>
<dbReference type="FunFam" id="2.10.25.10:FF:000119">
    <property type="entry name" value="vitamin K-dependent protein S"/>
    <property type="match status" value="1"/>
</dbReference>
<gene>
    <name evidence="15" type="ORF">MCOR_29516</name>
</gene>
<dbReference type="PROSITE" id="PS50026">
    <property type="entry name" value="EGF_3"/>
    <property type="match status" value="8"/>
</dbReference>
<keyword evidence="6 8" id="KW-1015">Disulfide bond</keyword>
<dbReference type="PROSITE" id="PS01187">
    <property type="entry name" value="EGF_CA"/>
    <property type="match status" value="5"/>
</dbReference>
<evidence type="ECO:0000313" key="15">
    <source>
        <dbReference type="EMBL" id="CAC5394799.1"/>
    </source>
</evidence>
<feature type="disulfide bond" evidence="8">
    <location>
        <begin position="1262"/>
        <end position="1279"/>
    </location>
</feature>
<dbReference type="FunFam" id="2.10.25.10:FF:000038">
    <property type="entry name" value="Fibrillin 2"/>
    <property type="match status" value="1"/>
</dbReference>
<feature type="compositionally biased region" description="Polar residues" evidence="10">
    <location>
        <begin position="2013"/>
        <end position="2026"/>
    </location>
</feature>
<evidence type="ECO:0000313" key="16">
    <source>
        <dbReference type="Proteomes" id="UP000507470"/>
    </source>
</evidence>
<dbReference type="InterPro" id="IPR001881">
    <property type="entry name" value="EGF-like_Ca-bd_dom"/>
</dbReference>
<dbReference type="InterPro" id="IPR009030">
    <property type="entry name" value="Growth_fac_rcpt_cys_sf"/>
</dbReference>
<feature type="domain" description="VWFD" evidence="14">
    <location>
        <begin position="317"/>
        <end position="523"/>
    </location>
</feature>
<accession>A0A6J8CHM4</accession>
<dbReference type="CDD" id="cd00054">
    <property type="entry name" value="EGF_CA"/>
    <property type="match status" value="7"/>
</dbReference>
<keyword evidence="11" id="KW-1133">Transmembrane helix</keyword>
<comment type="caution">
    <text evidence="8">Lacks conserved residue(s) required for the propagation of feature annotation.</text>
</comment>
<proteinExistence type="predicted"/>
<dbReference type="SMART" id="SM00216">
    <property type="entry name" value="VWD"/>
    <property type="match status" value="1"/>
</dbReference>
<dbReference type="FunFam" id="2.10.25.10:FF:000005">
    <property type="entry name" value="Fibrillin 2"/>
    <property type="match status" value="1"/>
</dbReference>
<feature type="coiled-coil region" evidence="9">
    <location>
        <begin position="583"/>
        <end position="610"/>
    </location>
</feature>
<feature type="domain" description="AMOP" evidence="13">
    <location>
        <begin position="179"/>
        <end position="305"/>
    </location>
</feature>
<dbReference type="InterPro" id="IPR049883">
    <property type="entry name" value="NOTCH1_EGF-like"/>
</dbReference>
<feature type="disulfide bond" evidence="8">
    <location>
        <begin position="1660"/>
        <end position="1677"/>
    </location>
</feature>
<dbReference type="InterPro" id="IPR018097">
    <property type="entry name" value="EGF_Ca-bd_CS"/>
</dbReference>
<dbReference type="Proteomes" id="UP000507470">
    <property type="component" value="Unassembled WGS sequence"/>
</dbReference>
<organism evidence="15 16">
    <name type="scientific">Mytilus coruscus</name>
    <name type="common">Sea mussel</name>
    <dbReference type="NCBI Taxonomy" id="42192"/>
    <lineage>
        <taxon>Eukaryota</taxon>
        <taxon>Metazoa</taxon>
        <taxon>Spiralia</taxon>
        <taxon>Lophotrochozoa</taxon>
        <taxon>Mollusca</taxon>
        <taxon>Bivalvia</taxon>
        <taxon>Autobranchia</taxon>
        <taxon>Pteriomorphia</taxon>
        <taxon>Mytilida</taxon>
        <taxon>Mytiloidea</taxon>
        <taxon>Mytilidae</taxon>
        <taxon>Mytilinae</taxon>
        <taxon>Mytilus</taxon>
    </lineage>
</organism>
<evidence type="ECO:0000259" key="14">
    <source>
        <dbReference type="PROSITE" id="PS51233"/>
    </source>
</evidence>
<evidence type="ECO:0000256" key="1">
    <source>
        <dbReference type="ARBA" id="ARBA00004370"/>
    </source>
</evidence>
<dbReference type="InterPro" id="IPR005533">
    <property type="entry name" value="AMOP_dom"/>
</dbReference>
<comment type="subcellular location">
    <subcellularLocation>
        <location evidence="1">Membrane</location>
    </subcellularLocation>
</comment>
<feature type="domain" description="EGF-like" evidence="12">
    <location>
        <begin position="1650"/>
        <end position="1692"/>
    </location>
</feature>
<dbReference type="SUPFAM" id="SSF57196">
    <property type="entry name" value="EGF/Laminin"/>
    <property type="match status" value="2"/>
</dbReference>
<feature type="domain" description="EGF-like" evidence="12">
    <location>
        <begin position="991"/>
        <end position="1030"/>
    </location>
</feature>
<keyword evidence="4" id="KW-0677">Repeat</keyword>
<dbReference type="PROSITE" id="PS00022">
    <property type="entry name" value="EGF_1"/>
    <property type="match status" value="1"/>
</dbReference>
<dbReference type="PROSITE" id="PS51233">
    <property type="entry name" value="VWFD"/>
    <property type="match status" value="1"/>
</dbReference>
<keyword evidence="5 11" id="KW-0472">Membrane</keyword>
<dbReference type="InterPro" id="IPR000742">
    <property type="entry name" value="EGF"/>
</dbReference>
<feature type="compositionally biased region" description="Low complexity" evidence="10">
    <location>
        <begin position="2027"/>
        <end position="2043"/>
    </location>
</feature>
<dbReference type="SUPFAM" id="SSF57184">
    <property type="entry name" value="Growth factor receptor domain"/>
    <property type="match status" value="5"/>
</dbReference>
<feature type="domain" description="EGF-like" evidence="12">
    <location>
        <begin position="1294"/>
        <end position="1331"/>
    </location>
</feature>
<dbReference type="PRINTS" id="PR00011">
    <property type="entry name" value="EGFLAMININ"/>
</dbReference>
<protein>
    <submittedName>
        <fullName evidence="15">Uncharacterized protein</fullName>
    </submittedName>
</protein>
<evidence type="ECO:0000256" key="6">
    <source>
        <dbReference type="ARBA" id="ARBA00023157"/>
    </source>
</evidence>
<dbReference type="InterPro" id="IPR003886">
    <property type="entry name" value="NIDO_dom"/>
</dbReference>
<dbReference type="InterPro" id="IPR000152">
    <property type="entry name" value="EGF-type_Asp/Asn_hydroxyl_site"/>
</dbReference>
<dbReference type="GO" id="GO:0016020">
    <property type="term" value="C:membrane"/>
    <property type="evidence" value="ECO:0007669"/>
    <property type="project" value="UniProtKB-SubCell"/>
</dbReference>
<keyword evidence="3" id="KW-0732">Signal</keyword>
<dbReference type="InterPro" id="IPR001846">
    <property type="entry name" value="VWF_type-D"/>
</dbReference>
<feature type="region of interest" description="Disordered" evidence="10">
    <location>
        <begin position="1957"/>
        <end position="1976"/>
    </location>
</feature>
<evidence type="ECO:0000256" key="2">
    <source>
        <dbReference type="ARBA" id="ARBA00022536"/>
    </source>
</evidence>
<sequence>MGCRYTAYVPRQLNLVSGRDVIAALWTDLVVSRSTEKMYYHLYSDDDDFGNRTLIDSVLNKVSSNVNYYSQTSDFSASCVYVATWENARLYGDINTVTFQFILATNGAKTYAYSLFKDVNILLPPGGRQCTIGYSGLGGSSSSIYSFTQSAFNVSEFRGNTFDGVNGIFFMSLNAKGPIQENPASQCVRWYRRNVNSVRWSLRNQRWGLSQICPCNQRMLVFDGRFYFLSYQNGAVCFANYRFGTSRICCYHQFYGFLLRNRPDAGPMVTGNPFTDIVTYQSDNVIPKENCCYKSDNCHLYYSVRPVGFCYRRSPFGIFFTFGDPHVDTLDGFQYTFNGWGEYTMMKIENENITFEVQARTDLATSKNGTELKKINATIFSGFAAKEDGNASLQVELASDLKTMVVYGNGNDYTTQFNTDENFKVFLTGIVLRRLNHILAVAFSESGIQLNFQVKTRQLTLSASVSEDFKSQVTGLMGNFDGDKNNEFVLPNGDILSSSDVDTEREIYNNFGQLWETTAANSIFAYTDGKSWADYSHQDFVPWFIDEFKNTTLQSAYTICGGSSDQYKACIFDFLATGDQSFADDTQSINEEAESETAQLQNEAPEISGQESIKVEVNKSIIFNFSGQDDKADLRYSIIDQPGEGTFTSDNSTGNLTLTWTPVNLNTEKIRVTTVDSDGVTADAIEVVIIICSGCSGDQGTCDYDTLRNETNPNFLIASCNCTTGWSGDDCEIDTNGCADNPCALGRTCIDLLPADEEVFGRGYNCSNCPAGYNITADEKCEDINECIDGTDNCPANSNCTNTDGSFTCICLEGFRKVGSECKDIDECTERTSGCEQICANSDGSFICSCVYGFELVADGSCNQTIFDACALQNLTCSYGCDNITNPGTWECICPEGYQLDSGSGNCSNINECDANVCTQNCQDTVGSYICSCYRGFKLNADKTSCSACLSPFYGDKCASQCSCGPGALMCDPSRGCVCNSAWTGTNCDVDVNECVETPGICQNDDKTCVNKDGGYECNCRSGFEKVSADDSFPCADINECSSATTNNCSTTTSTCQNTGGGYTCRCNTGYQTKNVYECEDVNECTTESDDCEQDCVNTMGSYNCRCFFGYELNTDRKTCKKVSDPCGTLSNLTCSYACRLFESTAFCYCKSGYVLQADNQTCADINECDDNSKNLCTDKSTCTNIAGSFKCSCPIGQFLENDQRTCSNCDQFHWGDNCNNTCNCGTGAERCDRISGCVCKSGWQGTKCDADINDCNLMNTCDTSANQRCVNTPGSFVCKCVAGYQNGTGTCTDIDECRNNPCDQLCTNTDGSYTCSCRTGFTKDDNEKCQDIKECDTTLNKCEQNCLNTPGSYKCSCNDGYILSPTDQRTCTIRTHCSNFNCTDPGTCAVKSDGSEYCTCPTGYNLTMMTDNITRICENINECEPNNPCANECTDKTPGYKCSCNKNGTKLDSDEQSCTACAEGEWGQNCVKSCTCVIANTNSCNKTDGSCNCKTGWEGDNCESDVNECSNKTICQANSKCENTNGSYVCVCNDGYFNSRDVCKVVFVKLGWNGTTCSEDVDECKITSYICNTTSNSECNNLNGTHECNCVTGYQKIADGSCQECDSANYGDSCFKACTCIVSNTLDCNNVNGICTCKNEWTGTNCELDIDECDDATTCDSISHSTCQNSVGSYDCACYVGYQKNSSNLCDKTTTVVVTVTRHFNTEFIQLYNQHRNGYKKYDTEALTESFTVKEGTGTTRSDKGVTTIQPTEITTKNYIPTQSIGITSDSANATQRSGFGTGSVKVINNTKATTHSVTFIHNTEASTDSVTVINNTEATTDSVTFITNTEATKDSVTVIYNTEATTDSVTVINNIEATSDSVTVINNTEATKDSVTFINITEATTDSVTAIYNTEATTDSVTVIDKLKPPQTVSQSLFILKPPQTVSQSLIILKPPQTVSHVTVINNTKATRKSVTGTQDTITQGSGTSTESGLAINNTETATDSATSTINTVVQGTETTTESPTATQSTDPQGFETSTESSMATQDTKTTTAGTVSVPTTTYTPVSDNFPLIVGLGVGIPLFFIVLALIIVLCVYNSRRHKSNSLDDDSLNRTMPAHEGFFTGAIPGRFNSWNRPADSAFHGHWDDGSVDSERGAYDNEMFRGKDPYVYDNNKGGKPASFSWDFIFQSLPGNGQVSISENVMVIEFNC</sequence>
<dbReference type="PROSITE" id="PS01186">
    <property type="entry name" value="EGF_2"/>
    <property type="match status" value="10"/>
</dbReference>
<keyword evidence="16" id="KW-1185">Reference proteome</keyword>
<feature type="transmembrane region" description="Helical" evidence="11">
    <location>
        <begin position="2052"/>
        <end position="2078"/>
    </location>
</feature>
<dbReference type="Pfam" id="PF07645">
    <property type="entry name" value="EGF_CA"/>
    <property type="match status" value="13"/>
</dbReference>
<evidence type="ECO:0000256" key="8">
    <source>
        <dbReference type="PROSITE-ProRule" id="PRU00076"/>
    </source>
</evidence>
<dbReference type="OrthoDB" id="10057403at2759"/>
<evidence type="ECO:0000256" key="11">
    <source>
        <dbReference type="SAM" id="Phobius"/>
    </source>
</evidence>
<dbReference type="EMBL" id="CACVKT020005387">
    <property type="protein sequence ID" value="CAC5394799.1"/>
    <property type="molecule type" value="Genomic_DNA"/>
</dbReference>
<evidence type="ECO:0000259" key="12">
    <source>
        <dbReference type="PROSITE" id="PS50026"/>
    </source>
</evidence>
<evidence type="ECO:0000259" key="13">
    <source>
        <dbReference type="PROSITE" id="PS50856"/>
    </source>
</evidence>
<keyword evidence="9" id="KW-0175">Coiled coil</keyword>
<evidence type="ECO:0000256" key="10">
    <source>
        <dbReference type="SAM" id="MobiDB-lite"/>
    </source>
</evidence>
<name>A0A6J8CHM4_MYTCO</name>
<dbReference type="Pfam" id="PF06119">
    <property type="entry name" value="NIDO"/>
    <property type="match status" value="1"/>
</dbReference>
<evidence type="ECO:0000256" key="3">
    <source>
        <dbReference type="ARBA" id="ARBA00022729"/>
    </source>
</evidence>
<keyword evidence="7" id="KW-0325">Glycoprotein</keyword>
<keyword evidence="2 8" id="KW-0245">EGF-like domain</keyword>
<dbReference type="GO" id="GO:0005509">
    <property type="term" value="F:calcium ion binding"/>
    <property type="evidence" value="ECO:0007669"/>
    <property type="project" value="InterPro"/>
</dbReference>
<evidence type="ECO:0000256" key="4">
    <source>
        <dbReference type="ARBA" id="ARBA00022737"/>
    </source>
</evidence>
<feature type="domain" description="EGF-like" evidence="12">
    <location>
        <begin position="1506"/>
        <end position="1545"/>
    </location>
</feature>
<evidence type="ECO:0000256" key="9">
    <source>
        <dbReference type="SAM" id="Coils"/>
    </source>
</evidence>
<dbReference type="PANTHER" id="PTHR24039">
    <property type="entry name" value="FIBRILLIN-RELATED"/>
    <property type="match status" value="1"/>
</dbReference>
<evidence type="ECO:0000256" key="7">
    <source>
        <dbReference type="ARBA" id="ARBA00023180"/>
    </source>
</evidence>
<feature type="domain" description="EGF-like" evidence="12">
    <location>
        <begin position="1037"/>
        <end position="1080"/>
    </location>
</feature>
<dbReference type="PROSITE" id="PS50856">
    <property type="entry name" value="AMOP"/>
    <property type="match status" value="1"/>
</dbReference>
<feature type="region of interest" description="Disordered" evidence="10">
    <location>
        <begin position="1998"/>
        <end position="2043"/>
    </location>
</feature>
<evidence type="ECO:0000256" key="5">
    <source>
        <dbReference type="ARBA" id="ARBA00023136"/>
    </source>
</evidence>
<dbReference type="Gene3D" id="2.10.25.10">
    <property type="entry name" value="Laminin"/>
    <property type="match status" value="16"/>
</dbReference>
<reference evidence="15 16" key="1">
    <citation type="submission" date="2020-06" db="EMBL/GenBank/DDBJ databases">
        <authorList>
            <person name="Li R."/>
            <person name="Bekaert M."/>
        </authorList>
    </citation>
    <scope>NUCLEOTIDE SEQUENCE [LARGE SCALE GENOMIC DNA]</scope>
    <source>
        <strain evidence="16">wild</strain>
    </source>
</reference>
<dbReference type="PROSITE" id="PS00010">
    <property type="entry name" value="ASX_HYDROXYL"/>
    <property type="match status" value="10"/>
</dbReference>
<feature type="domain" description="EGF-like" evidence="12">
    <location>
        <begin position="783"/>
        <end position="821"/>
    </location>
</feature>
<feature type="compositionally biased region" description="Low complexity" evidence="10">
    <location>
        <begin position="1999"/>
        <end position="2012"/>
    </location>
</feature>
<dbReference type="SMART" id="SM00179">
    <property type="entry name" value="EGF_CA"/>
    <property type="match status" value="16"/>
</dbReference>
<dbReference type="SMART" id="SM00181">
    <property type="entry name" value="EGF"/>
    <property type="match status" value="22"/>
</dbReference>
<feature type="domain" description="EGF-like" evidence="12">
    <location>
        <begin position="1252"/>
        <end position="1293"/>
    </location>
</feature>
<feature type="domain" description="EGF-like" evidence="12">
    <location>
        <begin position="1165"/>
        <end position="1208"/>
    </location>
</feature>